<dbReference type="InterPro" id="IPR028082">
    <property type="entry name" value="Peripla_BP_I"/>
</dbReference>
<dbReference type="SUPFAM" id="SSF53822">
    <property type="entry name" value="Periplasmic binding protein-like I"/>
    <property type="match status" value="1"/>
</dbReference>
<dbReference type="CDD" id="cd01543">
    <property type="entry name" value="PBP1_XylR"/>
    <property type="match status" value="1"/>
</dbReference>
<dbReference type="Gene3D" id="1.10.10.60">
    <property type="entry name" value="Homeodomain-like"/>
    <property type="match status" value="1"/>
</dbReference>
<dbReference type="EMBL" id="CAAHFG010000002">
    <property type="protein sequence ID" value="VGO15478.1"/>
    <property type="molecule type" value="Genomic_DNA"/>
</dbReference>
<dbReference type="Pfam" id="PF12833">
    <property type="entry name" value="HTH_18"/>
    <property type="match status" value="1"/>
</dbReference>
<reference evidence="5 6" key="1">
    <citation type="submission" date="2019-04" db="EMBL/GenBank/DDBJ databases">
        <authorList>
            <person name="Van Vliet M D."/>
        </authorList>
    </citation>
    <scope>NUCLEOTIDE SEQUENCE [LARGE SCALE GENOMIC DNA]</scope>
    <source>
        <strain evidence="5 6">F1</strain>
    </source>
</reference>
<dbReference type="PROSITE" id="PS00041">
    <property type="entry name" value="HTH_ARAC_FAMILY_1"/>
    <property type="match status" value="1"/>
</dbReference>
<keyword evidence="2" id="KW-0238">DNA-binding</keyword>
<keyword evidence="1" id="KW-0805">Transcription regulation</keyword>
<dbReference type="InterPro" id="IPR018062">
    <property type="entry name" value="HTH_AraC-typ_CS"/>
</dbReference>
<dbReference type="InterPro" id="IPR009057">
    <property type="entry name" value="Homeodomain-like_sf"/>
</dbReference>
<proteinExistence type="predicted"/>
<name>A0A6C2U5X3_PONDE</name>
<evidence type="ECO:0000256" key="3">
    <source>
        <dbReference type="ARBA" id="ARBA00023163"/>
    </source>
</evidence>
<dbReference type="SUPFAM" id="SSF46689">
    <property type="entry name" value="Homeodomain-like"/>
    <property type="match status" value="1"/>
</dbReference>
<dbReference type="PROSITE" id="PS01124">
    <property type="entry name" value="HTH_ARAC_FAMILY_2"/>
    <property type="match status" value="1"/>
</dbReference>
<dbReference type="Gene3D" id="3.40.50.2300">
    <property type="match status" value="2"/>
</dbReference>
<evidence type="ECO:0000256" key="2">
    <source>
        <dbReference type="ARBA" id="ARBA00023125"/>
    </source>
</evidence>
<dbReference type="InterPro" id="IPR018060">
    <property type="entry name" value="HTH_AraC"/>
</dbReference>
<dbReference type="RefSeq" id="WP_136081037.1">
    <property type="nucleotide sequence ID" value="NZ_CAAHFG010000002.1"/>
</dbReference>
<dbReference type="GO" id="GO:0003700">
    <property type="term" value="F:DNA-binding transcription factor activity"/>
    <property type="evidence" value="ECO:0007669"/>
    <property type="project" value="InterPro"/>
</dbReference>
<feature type="domain" description="HTH araC/xylS-type" evidence="4">
    <location>
        <begin position="273"/>
        <end position="371"/>
    </location>
</feature>
<dbReference type="Pfam" id="PF13377">
    <property type="entry name" value="Peripla_BP_3"/>
    <property type="match status" value="1"/>
</dbReference>
<keyword evidence="3" id="KW-0804">Transcription</keyword>
<protein>
    <submittedName>
        <fullName evidence="5">Xylose operon regulatory protein</fullName>
    </submittedName>
</protein>
<dbReference type="Proteomes" id="UP000366872">
    <property type="component" value="Unassembled WGS sequence"/>
</dbReference>
<sequence length="377" mass="42211">MKERAKEIALCIDYNSNYYRSIVGGVARYSGMKGWRFFTSRGIPQISLHDLKSWEGTGVIGRLSPELIADLQRRGIPAVNIKSDYLNLPVASVLMDNMATGKLAAEYLIEKGVRRFAATAWSIKGASGNLKVQGFIEGLEARGFRATVLESYKEIQKLDQILQVEKGETVGVFAAEDFLGRMVIEACEDHGLRVPEDVAVMGCDNSPFICEMVKPTMTSVELGAERVGYQAASLLDSLIQHGEIPSEPIMVAPERIVERQSTDILEIGDELVAKSLRFIRANASRPITVGEVTDALFCNRRVLEKRFKTEVGRTLHEEIRRSRIERACKLLRESDMLVEVLAEACGYSSRERFNAAFRRETGKTPSAYRKEYRFANN</sequence>
<evidence type="ECO:0000313" key="5">
    <source>
        <dbReference type="EMBL" id="VGO15478.1"/>
    </source>
</evidence>
<evidence type="ECO:0000259" key="4">
    <source>
        <dbReference type="PROSITE" id="PS01124"/>
    </source>
</evidence>
<gene>
    <name evidence="5" type="primary">xylR_8</name>
    <name evidence="5" type="ORF">PDESU_04061</name>
</gene>
<dbReference type="AlphaFoldDB" id="A0A6C2U5X3"/>
<organism evidence="5 6">
    <name type="scientific">Pontiella desulfatans</name>
    <dbReference type="NCBI Taxonomy" id="2750659"/>
    <lineage>
        <taxon>Bacteria</taxon>
        <taxon>Pseudomonadati</taxon>
        <taxon>Kiritimatiellota</taxon>
        <taxon>Kiritimatiellia</taxon>
        <taxon>Kiritimatiellales</taxon>
        <taxon>Pontiellaceae</taxon>
        <taxon>Pontiella</taxon>
    </lineage>
</organism>
<accession>A0A6C2U5X3</accession>
<dbReference type="PANTHER" id="PTHR30146:SF24">
    <property type="entry name" value="XYLOSE OPERON REGULATORY PROTEIN"/>
    <property type="match status" value="1"/>
</dbReference>
<dbReference type="PANTHER" id="PTHR30146">
    <property type="entry name" value="LACI-RELATED TRANSCRIPTIONAL REPRESSOR"/>
    <property type="match status" value="1"/>
</dbReference>
<dbReference type="GO" id="GO:0000976">
    <property type="term" value="F:transcription cis-regulatory region binding"/>
    <property type="evidence" value="ECO:0007669"/>
    <property type="project" value="TreeGrafter"/>
</dbReference>
<evidence type="ECO:0000313" key="6">
    <source>
        <dbReference type="Proteomes" id="UP000366872"/>
    </source>
</evidence>
<keyword evidence="6" id="KW-1185">Reference proteome</keyword>
<dbReference type="InterPro" id="IPR046335">
    <property type="entry name" value="LacI/GalR-like_sensor"/>
</dbReference>
<evidence type="ECO:0000256" key="1">
    <source>
        <dbReference type="ARBA" id="ARBA00023015"/>
    </source>
</evidence>
<dbReference type="SMART" id="SM00342">
    <property type="entry name" value="HTH_ARAC"/>
    <property type="match status" value="1"/>
</dbReference>